<protein>
    <submittedName>
        <fullName evidence="1">Uncharacterized protein</fullName>
    </submittedName>
</protein>
<organism evidence="1">
    <name type="scientific">Rhizophora mucronata</name>
    <name type="common">Asiatic mangrove</name>
    <dbReference type="NCBI Taxonomy" id="61149"/>
    <lineage>
        <taxon>Eukaryota</taxon>
        <taxon>Viridiplantae</taxon>
        <taxon>Streptophyta</taxon>
        <taxon>Embryophyta</taxon>
        <taxon>Tracheophyta</taxon>
        <taxon>Spermatophyta</taxon>
        <taxon>Magnoliopsida</taxon>
        <taxon>eudicotyledons</taxon>
        <taxon>Gunneridae</taxon>
        <taxon>Pentapetalae</taxon>
        <taxon>rosids</taxon>
        <taxon>fabids</taxon>
        <taxon>Malpighiales</taxon>
        <taxon>Rhizophoraceae</taxon>
        <taxon>Rhizophora</taxon>
    </lineage>
</organism>
<name>A0A2P2PLY4_RHIMU</name>
<sequence length="39" mass="4276">MPKGRPVDLNTSLSRSTTHIATANSRKGKLYTSIKMLNS</sequence>
<accession>A0A2P2PLY4</accession>
<evidence type="ECO:0000313" key="1">
    <source>
        <dbReference type="EMBL" id="MBX55742.1"/>
    </source>
</evidence>
<dbReference type="AlphaFoldDB" id="A0A2P2PLY4"/>
<proteinExistence type="predicted"/>
<reference evidence="1" key="1">
    <citation type="submission" date="2018-02" db="EMBL/GenBank/DDBJ databases">
        <title>Rhizophora mucronata_Transcriptome.</title>
        <authorList>
            <person name="Meera S.P."/>
            <person name="Sreeshan A."/>
            <person name="Augustine A."/>
        </authorList>
    </citation>
    <scope>NUCLEOTIDE SEQUENCE</scope>
    <source>
        <tissue evidence="1">Leaf</tissue>
    </source>
</reference>
<dbReference type="EMBL" id="GGEC01075258">
    <property type="protein sequence ID" value="MBX55742.1"/>
    <property type="molecule type" value="Transcribed_RNA"/>
</dbReference>